<dbReference type="Pfam" id="PF00249">
    <property type="entry name" value="Myb_DNA-binding"/>
    <property type="match status" value="1"/>
</dbReference>
<evidence type="ECO:0000259" key="2">
    <source>
        <dbReference type="PROSITE" id="PS51293"/>
    </source>
</evidence>
<sequence length="440" mass="48264">MRLVIPSVAFRAAASSQRLPFCPLSFKAKPPIGPEYQTSIGDAASAPSLDFMQEHFYREWKVWGPEHTSLSRDVDAFLRKVKDDRFSLEGALVLLFLHNYNIQHTSDDPPNFVPLPKKDRNLSATTILSIGNGEVEESSAEEMEEDASLSRRVKVPNEISRAWSEEELASFVKSLLAHGKDFEAIARDLGTKSDSFIRDSYNTYAGRYDFDTLVGRREEFKQVGGSVVEHAEGATEASSTPEPVTVPLAEAAVGATTSTALPVNTLESMLGSPEDALSPFCDVDSDTNDSTKATWASTTHRLNTSNESDDDKGNWRLQNTVLDGAEVEGVQMKGRPNSETELPGKHMPSAVLMRATAMVPYECRQCEESCVHEKVALVAGVAAEGEGTVEGERRDEDSDETRVRIRGLRIGSCTVHRHRSDAPSHDEQLVKAPPRLSPSA</sequence>
<evidence type="ECO:0000256" key="1">
    <source>
        <dbReference type="SAM" id="MobiDB-lite"/>
    </source>
</evidence>
<evidence type="ECO:0000313" key="3">
    <source>
        <dbReference type="EMBL" id="KAL5104838.1"/>
    </source>
</evidence>
<organism evidence="3 4">
    <name type="scientific">Taenia crassiceps</name>
    <dbReference type="NCBI Taxonomy" id="6207"/>
    <lineage>
        <taxon>Eukaryota</taxon>
        <taxon>Metazoa</taxon>
        <taxon>Spiralia</taxon>
        <taxon>Lophotrochozoa</taxon>
        <taxon>Platyhelminthes</taxon>
        <taxon>Cestoda</taxon>
        <taxon>Eucestoda</taxon>
        <taxon>Cyclophyllidea</taxon>
        <taxon>Taeniidae</taxon>
        <taxon>Taenia</taxon>
    </lineage>
</organism>
<proteinExistence type="predicted"/>
<dbReference type="Proteomes" id="UP001651158">
    <property type="component" value="Unassembled WGS sequence"/>
</dbReference>
<feature type="domain" description="SANT" evidence="2">
    <location>
        <begin position="158"/>
        <end position="193"/>
    </location>
</feature>
<feature type="region of interest" description="Disordered" evidence="1">
    <location>
        <begin position="414"/>
        <end position="440"/>
    </location>
</feature>
<keyword evidence="4" id="KW-1185">Reference proteome</keyword>
<dbReference type="Gene3D" id="1.20.58.1880">
    <property type="match status" value="1"/>
</dbReference>
<dbReference type="PANTHER" id="PTHR16089:SF28">
    <property type="entry name" value="REST COREPRESSOR"/>
    <property type="match status" value="1"/>
</dbReference>
<dbReference type="PROSITE" id="PS51293">
    <property type="entry name" value="SANT"/>
    <property type="match status" value="1"/>
</dbReference>
<dbReference type="EMBL" id="JAKROA010000010">
    <property type="protein sequence ID" value="KAL5104838.1"/>
    <property type="molecule type" value="Genomic_DNA"/>
</dbReference>
<evidence type="ECO:0000313" key="4">
    <source>
        <dbReference type="Proteomes" id="UP001651158"/>
    </source>
</evidence>
<gene>
    <name evidence="3" type="ORF">TcWFU_001458</name>
</gene>
<comment type="caution">
    <text evidence="3">The sequence shown here is derived from an EMBL/GenBank/DDBJ whole genome shotgun (WGS) entry which is preliminary data.</text>
</comment>
<reference evidence="3 4" key="1">
    <citation type="journal article" date="2022" name="Front. Cell. Infect. Microbiol.">
        <title>The Genomes of Two Strains of Taenia crassiceps the Animal Model for the Study of Human Cysticercosis.</title>
        <authorList>
            <person name="Bobes R.J."/>
            <person name="Estrada K."/>
            <person name="Rios-Valencia D.G."/>
            <person name="Calderon-Gallegos A."/>
            <person name="de la Torre P."/>
            <person name="Carrero J.C."/>
            <person name="Sanchez-Flores A."/>
            <person name="Laclette J.P."/>
        </authorList>
    </citation>
    <scope>NUCLEOTIDE SEQUENCE [LARGE SCALE GENOMIC DNA]</scope>
    <source>
        <strain evidence="3">WFUcys</strain>
    </source>
</reference>
<dbReference type="InterPro" id="IPR001005">
    <property type="entry name" value="SANT/Myb"/>
</dbReference>
<name>A0ABR4Q596_9CEST</name>
<dbReference type="InterPro" id="IPR051066">
    <property type="entry name" value="Trans_reg/Corepressor"/>
</dbReference>
<dbReference type="PANTHER" id="PTHR16089">
    <property type="entry name" value="REST COREPRESSOR COREST PROTEIN-RELATED"/>
    <property type="match status" value="1"/>
</dbReference>
<protein>
    <recommendedName>
        <fullName evidence="2">SANT domain-containing protein</fullName>
    </recommendedName>
</protein>
<accession>A0ABR4Q596</accession>
<dbReference type="InterPro" id="IPR009057">
    <property type="entry name" value="Homeodomain-like_sf"/>
</dbReference>
<dbReference type="SMART" id="SM00717">
    <property type="entry name" value="SANT"/>
    <property type="match status" value="1"/>
</dbReference>
<feature type="compositionally biased region" description="Basic and acidic residues" evidence="1">
    <location>
        <begin position="420"/>
        <end position="429"/>
    </location>
</feature>
<dbReference type="CDD" id="cd00167">
    <property type="entry name" value="SANT"/>
    <property type="match status" value="1"/>
</dbReference>
<dbReference type="InterPro" id="IPR017884">
    <property type="entry name" value="SANT_dom"/>
</dbReference>
<dbReference type="SUPFAM" id="SSF46689">
    <property type="entry name" value="Homeodomain-like"/>
    <property type="match status" value="1"/>
</dbReference>